<feature type="compositionally biased region" description="Pro residues" evidence="1">
    <location>
        <begin position="124"/>
        <end position="139"/>
    </location>
</feature>
<gene>
    <name evidence="2" type="ORF">PoMZ_07638</name>
</gene>
<organism evidence="2 3">
    <name type="scientific">Pyricularia oryzae</name>
    <name type="common">Rice blast fungus</name>
    <name type="synonym">Magnaporthe oryzae</name>
    <dbReference type="NCBI Taxonomy" id="318829"/>
    <lineage>
        <taxon>Eukaryota</taxon>
        <taxon>Fungi</taxon>
        <taxon>Dikarya</taxon>
        <taxon>Ascomycota</taxon>
        <taxon>Pezizomycotina</taxon>
        <taxon>Sordariomycetes</taxon>
        <taxon>Sordariomycetidae</taxon>
        <taxon>Magnaporthales</taxon>
        <taxon>Pyriculariaceae</taxon>
        <taxon>Pyricularia</taxon>
    </lineage>
</organism>
<evidence type="ECO:0000313" key="2">
    <source>
        <dbReference type="EMBL" id="QBZ60696.1"/>
    </source>
</evidence>
<name>A0A4P7NFN2_PYROR</name>
<feature type="compositionally biased region" description="Polar residues" evidence="1">
    <location>
        <begin position="316"/>
        <end position="355"/>
    </location>
</feature>
<feature type="compositionally biased region" description="Polar residues" evidence="1">
    <location>
        <begin position="589"/>
        <end position="599"/>
    </location>
</feature>
<feature type="region of interest" description="Disordered" evidence="1">
    <location>
        <begin position="307"/>
        <end position="444"/>
    </location>
</feature>
<feature type="region of interest" description="Disordered" evidence="1">
    <location>
        <begin position="169"/>
        <end position="195"/>
    </location>
</feature>
<feature type="compositionally biased region" description="Polar residues" evidence="1">
    <location>
        <begin position="509"/>
        <end position="519"/>
    </location>
</feature>
<feature type="compositionally biased region" description="Basic and acidic residues" evidence="1">
    <location>
        <begin position="617"/>
        <end position="628"/>
    </location>
</feature>
<dbReference type="EMBL" id="CP034207">
    <property type="protein sequence ID" value="QBZ60696.1"/>
    <property type="molecule type" value="Genomic_DNA"/>
</dbReference>
<feature type="region of interest" description="Disordered" evidence="1">
    <location>
        <begin position="617"/>
        <end position="642"/>
    </location>
</feature>
<evidence type="ECO:0000256" key="1">
    <source>
        <dbReference type="SAM" id="MobiDB-lite"/>
    </source>
</evidence>
<dbReference type="AlphaFoldDB" id="A0A4P7NFN2"/>
<evidence type="ECO:0000313" key="3">
    <source>
        <dbReference type="Proteomes" id="UP000294847"/>
    </source>
</evidence>
<feature type="region of interest" description="Disordered" evidence="1">
    <location>
        <begin position="502"/>
        <end position="600"/>
    </location>
</feature>
<reference evidence="2 3" key="1">
    <citation type="journal article" date="2019" name="Mol. Biol. Evol.">
        <title>Blast fungal genomes show frequent chromosomal changes, gene gains and losses, and effector gene turnover.</title>
        <authorList>
            <person name="Gomez Luciano L.B."/>
            <person name="Jason Tsai I."/>
            <person name="Chuma I."/>
            <person name="Tosa Y."/>
            <person name="Chen Y.H."/>
            <person name="Li J.Y."/>
            <person name="Li M.Y."/>
            <person name="Jade Lu M.Y."/>
            <person name="Nakayashiki H."/>
            <person name="Li W.H."/>
        </authorList>
    </citation>
    <scope>NUCLEOTIDE SEQUENCE [LARGE SCALE GENOMIC DNA]</scope>
    <source>
        <strain evidence="2">MZ5-1-6</strain>
    </source>
</reference>
<feature type="compositionally biased region" description="Polar residues" evidence="1">
    <location>
        <begin position="571"/>
        <end position="581"/>
    </location>
</feature>
<accession>A0A4P7NFN2</accession>
<feature type="region of interest" description="Disordered" evidence="1">
    <location>
        <begin position="95"/>
        <end position="142"/>
    </location>
</feature>
<dbReference type="Proteomes" id="UP000294847">
    <property type="component" value="Chromosome 4"/>
</dbReference>
<protein>
    <submittedName>
        <fullName evidence="2">Uncharacterized protein</fullName>
    </submittedName>
</protein>
<sequence>MVRNPRYTFELEEIVRRYLQECVKTGSKVCVEDCNQHIKANGHGDGLGKGQFNYLRVRFRNGELGAGNPNHRAAAVAAGLLDPSIVQQTEYAVANIPGSDPPGPKTPVSLGATPVKPATLPARPVKPTPQRPAPEPHPYPKSLQVFPDLGLPPVGSHRKADLAFLHSKRTRSHEHPGTTHFGDTSSSGSPSPVPVALDLSKAYQTARTSALLPPKPPADTLPHPQAERVVPQDPMLSQAPLMDKTDALASTSSIPFTHAGVDSQMEKALNTQTGENLFQAGIMQSLSAEIVLSSSAREKLRKILEPVKSFEHPAPRQQSPSMLSNATGNQDQQLQSTNMATGSMEQSASQSSQVPVHQPYGNGNGQEPPRPSNVSQNTKPMSAPGSTSIKPNMLPPGGLTHPLPAKPVIDASQPKRPKPSTWHEPNSLSMSTSGNAQTSITSAQEANMRMSQARSFPSSPVVGHAGYPAIGSKVASSNQANVGQAGGLRPDILGPSSGVPNLGGLVMPSTPSGAGSQVGSKRRFSQMESGGTTHGGGSELQMGPGVHPQAGDATRPGLTHSGPYPPLDMYSSGQTLGSNRNTQHHFNQHRNNGQNTAGCSSRVESRSFILGAGKDAVKKEPVKQERSKSPTKLPVPSLHTDNHDMKIMSEQPNTIGSGGGQPSENIIAGNPQADTVMMDDALAGLSKYTYEELSVAAMMDNDIHLVPDNNLVTTGSGVGNTQPANHMGYSAPSGTATQDAPILDGQPAPTYHVAPPNPGPVDVYMCGPGAEPCPISSAVVHFHCRRNGTVIFGGMGDFQAAAIMYQRSEQGQSRAGPGVLNANGI</sequence>
<feature type="region of interest" description="Disordered" evidence="1">
    <location>
        <begin position="206"/>
        <end position="225"/>
    </location>
</feature>
<feature type="compositionally biased region" description="Polar residues" evidence="1">
    <location>
        <begin position="423"/>
        <end position="444"/>
    </location>
</feature>
<proteinExistence type="predicted"/>
<feature type="compositionally biased region" description="Polar residues" evidence="1">
    <location>
        <begin position="372"/>
        <end position="390"/>
    </location>
</feature>